<comment type="caution">
    <text evidence="1">The sequence shown here is derived from an EMBL/GenBank/DDBJ whole genome shotgun (WGS) entry which is preliminary data.</text>
</comment>
<sequence length="592" mass="65447">MSRDQDSRLKTTTVTSAPEYYDQVLALSSKIINDSWVTLYSDNDVLQSIDVDGYKDGGNKGQITGNLKPCQFYLKPQEESKNNKIQAIYKIRFDSGTLTTSGHDALQMDVSNWEIAVNVELDKQKWSKMTDDQKGSITKYYELPEEGEEDSGAGDYSVTRIFVKIIDAKINDINEDESVFTDDDGNSCKIDDFDDATQNALQAFLDAWTEIQHSQGTNTLGVTLTQPSDQEGPRDVWMNCADYQNDQASAEDKKNYRCLLWCELLPDHDNLKSPVIATRANWCYPGIDATYAVSSQVFFEKFLVEQLQPLARASELKPTTTRLHVVKMNVKGMDCSYIVAVWKFSVGHNEDHTAALDDYFKLTKVEEKPPKYTWSKTNTGDTGAKCMDYSGVGNVSAWANLRQSGTVNLTVSPNIGSNKISVSGRINYKWAYRVSDDDNVMSTDPVASANYSGTWSLSLLLSTDKDGQLHLAVDGSVNPRVTLTYSVGELSNASSWDTDIADLLQSQISDAITAAKENLTNLFLTAGKFVYPSNGLLSFTDPVFNEEGDVLASVEYKPMTTVTVPSPSAGPKLTTYAASEDKSLENRISSSG</sequence>
<evidence type="ECO:0000313" key="2">
    <source>
        <dbReference type="Proteomes" id="UP001201262"/>
    </source>
</evidence>
<accession>A0AAD4KK51</accession>
<reference evidence="1" key="1">
    <citation type="submission" date="2021-12" db="EMBL/GenBank/DDBJ databases">
        <title>Convergent genome expansion in fungi linked to evolution of root-endophyte symbiosis.</title>
        <authorList>
            <consortium name="DOE Joint Genome Institute"/>
            <person name="Ke Y.-H."/>
            <person name="Bonito G."/>
            <person name="Liao H.-L."/>
            <person name="Looney B."/>
            <person name="Rojas-Flechas A."/>
            <person name="Nash J."/>
            <person name="Hameed K."/>
            <person name="Schadt C."/>
            <person name="Martin F."/>
            <person name="Crous P.W."/>
            <person name="Miettinen O."/>
            <person name="Magnuson J.K."/>
            <person name="Labbe J."/>
            <person name="Jacobson D."/>
            <person name="Doktycz M.J."/>
            <person name="Veneault-Fourrey C."/>
            <person name="Kuo A."/>
            <person name="Mondo S."/>
            <person name="Calhoun S."/>
            <person name="Riley R."/>
            <person name="Ohm R."/>
            <person name="LaButti K."/>
            <person name="Andreopoulos B."/>
            <person name="Pangilinan J."/>
            <person name="Nolan M."/>
            <person name="Tritt A."/>
            <person name="Clum A."/>
            <person name="Lipzen A."/>
            <person name="Daum C."/>
            <person name="Barry K."/>
            <person name="Grigoriev I.V."/>
            <person name="Vilgalys R."/>
        </authorList>
    </citation>
    <scope>NUCLEOTIDE SEQUENCE</scope>
    <source>
        <strain evidence="1">PMI_201</strain>
    </source>
</reference>
<dbReference type="RefSeq" id="XP_046066377.1">
    <property type="nucleotide sequence ID" value="XM_046222322.1"/>
</dbReference>
<dbReference type="GeneID" id="70252609"/>
<evidence type="ECO:0000313" key="1">
    <source>
        <dbReference type="EMBL" id="KAH8690094.1"/>
    </source>
</evidence>
<gene>
    <name evidence="1" type="ORF">BGW36DRAFT_466024</name>
</gene>
<dbReference type="EMBL" id="JAJTJA010000014">
    <property type="protein sequence ID" value="KAH8690094.1"/>
    <property type="molecule type" value="Genomic_DNA"/>
</dbReference>
<dbReference type="AlphaFoldDB" id="A0AAD4KK51"/>
<proteinExistence type="predicted"/>
<organism evidence="1 2">
    <name type="scientific">Talaromyces proteolyticus</name>
    <dbReference type="NCBI Taxonomy" id="1131652"/>
    <lineage>
        <taxon>Eukaryota</taxon>
        <taxon>Fungi</taxon>
        <taxon>Dikarya</taxon>
        <taxon>Ascomycota</taxon>
        <taxon>Pezizomycotina</taxon>
        <taxon>Eurotiomycetes</taxon>
        <taxon>Eurotiomycetidae</taxon>
        <taxon>Eurotiales</taxon>
        <taxon>Trichocomaceae</taxon>
        <taxon>Talaromyces</taxon>
        <taxon>Talaromyces sect. Bacilispori</taxon>
    </lineage>
</organism>
<protein>
    <submittedName>
        <fullName evidence="1">Uncharacterized protein</fullName>
    </submittedName>
</protein>
<name>A0AAD4KK51_9EURO</name>
<keyword evidence="2" id="KW-1185">Reference proteome</keyword>
<dbReference type="Proteomes" id="UP001201262">
    <property type="component" value="Unassembled WGS sequence"/>
</dbReference>